<dbReference type="EMBL" id="JACEFO010002656">
    <property type="protein sequence ID" value="KAF8652486.1"/>
    <property type="molecule type" value="Genomic_DNA"/>
</dbReference>
<dbReference type="AlphaFoldDB" id="A0A835E0A0"/>
<dbReference type="Proteomes" id="UP000636709">
    <property type="component" value="Unassembled WGS sequence"/>
</dbReference>
<keyword evidence="2" id="KW-1185">Reference proteome</keyword>
<evidence type="ECO:0000313" key="2">
    <source>
        <dbReference type="Proteomes" id="UP000636709"/>
    </source>
</evidence>
<name>A0A835E0A0_9POAL</name>
<comment type="caution">
    <text evidence="1">The sequence shown here is derived from an EMBL/GenBank/DDBJ whole genome shotgun (WGS) entry which is preliminary data.</text>
</comment>
<protein>
    <submittedName>
        <fullName evidence="1">Uncharacterized protein</fullName>
    </submittedName>
</protein>
<proteinExistence type="predicted"/>
<evidence type="ECO:0000313" key="1">
    <source>
        <dbReference type="EMBL" id="KAF8652486.1"/>
    </source>
</evidence>
<reference evidence="1" key="1">
    <citation type="submission" date="2020-07" db="EMBL/GenBank/DDBJ databases">
        <title>Genome sequence and genetic diversity analysis of an under-domesticated orphan crop, white fonio (Digitaria exilis).</title>
        <authorList>
            <person name="Bennetzen J.L."/>
            <person name="Chen S."/>
            <person name="Ma X."/>
            <person name="Wang X."/>
            <person name="Yssel A.E.J."/>
            <person name="Chaluvadi S.R."/>
            <person name="Johnson M."/>
            <person name="Gangashetty P."/>
            <person name="Hamidou F."/>
            <person name="Sanogo M.D."/>
            <person name="Zwaenepoel A."/>
            <person name="Wallace J."/>
            <person name="Van De Peer Y."/>
            <person name="Van Deynze A."/>
        </authorList>
    </citation>
    <scope>NUCLEOTIDE SEQUENCE</scope>
    <source>
        <tissue evidence="1">Leaves</tissue>
    </source>
</reference>
<sequence>MAPLRLLVPDGAGDTEATALQGNNFSQLLLFSGGDLLRQQWRGLGDLCWSLGPAHHRLLQVMMLLTCLIPRNMIYGENLRFARVAGIRFEGCIVGPGVGRCTWEAVYSASAPSSKPSSATSTLWRLALAFSDNWEAVWMAVTSESLKSSRKIIKSSKLLCNFSFFLGSCL</sequence>
<organism evidence="1 2">
    <name type="scientific">Digitaria exilis</name>
    <dbReference type="NCBI Taxonomy" id="1010633"/>
    <lineage>
        <taxon>Eukaryota</taxon>
        <taxon>Viridiplantae</taxon>
        <taxon>Streptophyta</taxon>
        <taxon>Embryophyta</taxon>
        <taxon>Tracheophyta</taxon>
        <taxon>Spermatophyta</taxon>
        <taxon>Magnoliopsida</taxon>
        <taxon>Liliopsida</taxon>
        <taxon>Poales</taxon>
        <taxon>Poaceae</taxon>
        <taxon>PACMAD clade</taxon>
        <taxon>Panicoideae</taxon>
        <taxon>Panicodae</taxon>
        <taxon>Paniceae</taxon>
        <taxon>Anthephorinae</taxon>
        <taxon>Digitaria</taxon>
    </lineage>
</organism>
<accession>A0A835E0A0</accession>
<gene>
    <name evidence="1" type="ORF">HU200_062819</name>
</gene>